<proteinExistence type="predicted"/>
<dbReference type="EMBL" id="MU839007">
    <property type="protein sequence ID" value="KAK1767866.1"/>
    <property type="molecule type" value="Genomic_DNA"/>
</dbReference>
<dbReference type="RefSeq" id="XP_060284079.1">
    <property type="nucleotide sequence ID" value="XM_060431461.1"/>
</dbReference>
<evidence type="ECO:0000256" key="1">
    <source>
        <dbReference type="SAM" id="SignalP"/>
    </source>
</evidence>
<name>A0AAJ0C0X2_9PEZI</name>
<keyword evidence="1" id="KW-0732">Signal</keyword>
<sequence>MFAAVVSPLGLLLSLSLFLAVDGLLQCPDPPGWQVLAEGGGTGNRWKIPGDLTLIRTPLKKEDGSANGTWTHIAFNFTVTSAFDSEIMPCHGETITETPGNQTDSNPGEGYIHGTCDYAGTVMGAVDTAFEYNLDYRVADMYIYQDFTCNRTAKGRPWRVHADCVNKTIDIYCDDDGVTCGSPYPFDFGVYYVPLFPPPPLTNCSAGALAGDVPFIVRNISYNSVQSSEMAPVLGAAYVDLSMPLIDFTMRCLPSGDEMAWTYNGTSDTWYDCKADFTNPPDMPNTWIKFNHTTFEVTLVQEFKCEDGDKPQYVTARGAALIPRECAITYDGQDCWSTEVATIRATDVTSSDTQPAADALPPMLFSHAGAGASVAAASDRDAATQRLVLDMLVGKGVLSKENVRPDRLPAMLGDPI</sequence>
<dbReference type="Proteomes" id="UP001244011">
    <property type="component" value="Unassembled WGS sequence"/>
</dbReference>
<accession>A0AAJ0C0X2</accession>
<keyword evidence="3" id="KW-1185">Reference proteome</keyword>
<dbReference type="GeneID" id="85314648"/>
<gene>
    <name evidence="2" type="ORF">QBC33DRAFT_586043</name>
</gene>
<feature type="signal peptide" evidence="1">
    <location>
        <begin position="1"/>
        <end position="23"/>
    </location>
</feature>
<feature type="chain" id="PRO_5042470006" evidence="1">
    <location>
        <begin position="24"/>
        <end position="416"/>
    </location>
</feature>
<dbReference type="AlphaFoldDB" id="A0AAJ0C0X2"/>
<protein>
    <submittedName>
        <fullName evidence="2">Uncharacterized protein</fullName>
    </submittedName>
</protein>
<organism evidence="2 3">
    <name type="scientific">Phialemonium atrogriseum</name>
    <dbReference type="NCBI Taxonomy" id="1093897"/>
    <lineage>
        <taxon>Eukaryota</taxon>
        <taxon>Fungi</taxon>
        <taxon>Dikarya</taxon>
        <taxon>Ascomycota</taxon>
        <taxon>Pezizomycotina</taxon>
        <taxon>Sordariomycetes</taxon>
        <taxon>Sordariomycetidae</taxon>
        <taxon>Cephalothecales</taxon>
        <taxon>Cephalothecaceae</taxon>
        <taxon>Phialemonium</taxon>
    </lineage>
</organism>
<comment type="caution">
    <text evidence="2">The sequence shown here is derived from an EMBL/GenBank/DDBJ whole genome shotgun (WGS) entry which is preliminary data.</text>
</comment>
<reference evidence="2" key="1">
    <citation type="submission" date="2023-06" db="EMBL/GenBank/DDBJ databases">
        <title>Genome-scale phylogeny and comparative genomics of the fungal order Sordariales.</title>
        <authorList>
            <consortium name="Lawrence Berkeley National Laboratory"/>
            <person name="Hensen N."/>
            <person name="Bonometti L."/>
            <person name="Westerberg I."/>
            <person name="Brannstrom I.O."/>
            <person name="Guillou S."/>
            <person name="Cros-Aarteil S."/>
            <person name="Calhoun S."/>
            <person name="Haridas S."/>
            <person name="Kuo A."/>
            <person name="Mondo S."/>
            <person name="Pangilinan J."/>
            <person name="Riley R."/>
            <person name="Labutti K."/>
            <person name="Andreopoulos B."/>
            <person name="Lipzen A."/>
            <person name="Chen C."/>
            <person name="Yanf M."/>
            <person name="Daum C."/>
            <person name="Ng V."/>
            <person name="Clum A."/>
            <person name="Steindorff A."/>
            <person name="Ohm R."/>
            <person name="Martin F."/>
            <person name="Silar P."/>
            <person name="Natvig D."/>
            <person name="Lalanne C."/>
            <person name="Gautier V."/>
            <person name="Ament-Velasquez S.L."/>
            <person name="Kruys A."/>
            <person name="Hutchinson M.I."/>
            <person name="Powell A.J."/>
            <person name="Barry K."/>
            <person name="Miller A.N."/>
            <person name="Grigoriev I.V."/>
            <person name="Debuchy R."/>
            <person name="Gladieux P."/>
            <person name="Thoren M.H."/>
            <person name="Johannesson H."/>
        </authorList>
    </citation>
    <scope>NUCLEOTIDE SEQUENCE</scope>
    <source>
        <strain evidence="2">8032-3</strain>
    </source>
</reference>
<evidence type="ECO:0000313" key="2">
    <source>
        <dbReference type="EMBL" id="KAK1767866.1"/>
    </source>
</evidence>
<evidence type="ECO:0000313" key="3">
    <source>
        <dbReference type="Proteomes" id="UP001244011"/>
    </source>
</evidence>